<sequence length="73" mass="8324">MCGESASPEDKSAAVVVIHHLRRSSIFFSFSVFRDPLLLRPTTFSRELKNKPWWCPGGSPKNGTKQWCETTIR</sequence>
<protein>
    <submittedName>
        <fullName evidence="1">AAEL005172-PA</fullName>
    </submittedName>
</protein>
<proteinExistence type="predicted"/>
<name>Q17AU3_AEDAE</name>
<reference evidence="1" key="1">
    <citation type="submission" date="2005-10" db="EMBL/GenBank/DDBJ databases">
        <authorList>
            <person name="Loftus B.J."/>
            <person name="Nene V.M."/>
            <person name="Hannick L.I."/>
            <person name="Bidwell S."/>
            <person name="Haas B."/>
            <person name="Amedeo P."/>
            <person name="Orvis J."/>
            <person name="Wortman J.R."/>
            <person name="White O.R."/>
            <person name="Salzberg S."/>
            <person name="Shumway M."/>
            <person name="Koo H."/>
            <person name="Zhao Y."/>
            <person name="Holmes M."/>
            <person name="Miller J."/>
            <person name="Schatz M."/>
            <person name="Pop M."/>
            <person name="Pai G."/>
            <person name="Utterback T."/>
            <person name="Rogers Y.-H."/>
            <person name="Kravitz S."/>
            <person name="Fraser C.M."/>
        </authorList>
    </citation>
    <scope>NUCLEOTIDE SEQUENCE</scope>
    <source>
        <strain evidence="1">Liverpool</strain>
    </source>
</reference>
<dbReference type="Proteomes" id="UP000682892">
    <property type="component" value="Unassembled WGS sequence"/>
</dbReference>
<dbReference type="AlphaFoldDB" id="Q17AU3"/>
<organism evidence="1 2">
    <name type="scientific">Aedes aegypti</name>
    <name type="common">Yellowfever mosquito</name>
    <name type="synonym">Culex aegypti</name>
    <dbReference type="NCBI Taxonomy" id="7159"/>
    <lineage>
        <taxon>Eukaryota</taxon>
        <taxon>Metazoa</taxon>
        <taxon>Ecdysozoa</taxon>
        <taxon>Arthropoda</taxon>
        <taxon>Hexapoda</taxon>
        <taxon>Insecta</taxon>
        <taxon>Pterygota</taxon>
        <taxon>Neoptera</taxon>
        <taxon>Endopterygota</taxon>
        <taxon>Diptera</taxon>
        <taxon>Nematocera</taxon>
        <taxon>Culicoidea</taxon>
        <taxon>Culicidae</taxon>
        <taxon>Culicinae</taxon>
        <taxon>Aedini</taxon>
        <taxon>Aedes</taxon>
        <taxon>Stegomyia</taxon>
    </lineage>
</organism>
<dbReference type="EMBL" id="CH477330">
    <property type="protein sequence ID" value="EAT43365.1"/>
    <property type="molecule type" value="Genomic_DNA"/>
</dbReference>
<reference evidence="1" key="3">
    <citation type="submission" date="2012-09" db="EMBL/GenBank/DDBJ databases">
        <authorList>
            <consortium name="VectorBase"/>
        </authorList>
    </citation>
    <scope>NUCLEOTIDE SEQUENCE</scope>
    <source>
        <strain evidence="1">Liverpool</strain>
    </source>
</reference>
<evidence type="ECO:0000313" key="2">
    <source>
        <dbReference type="Proteomes" id="UP000682892"/>
    </source>
</evidence>
<reference evidence="1" key="2">
    <citation type="journal article" date="2007" name="Science">
        <title>Genome sequence of Aedes aegypti, a major arbovirus vector.</title>
        <authorList>
            <person name="Nene V."/>
            <person name="Wortman J.R."/>
            <person name="Lawson D."/>
            <person name="Haas B."/>
            <person name="Kodira C."/>
            <person name="Tu Z.J."/>
            <person name="Loftus B."/>
            <person name="Xi Z."/>
            <person name="Megy K."/>
            <person name="Grabherr M."/>
            <person name="Ren Q."/>
            <person name="Zdobnov E.M."/>
            <person name="Lobo N.F."/>
            <person name="Campbell K.S."/>
            <person name="Brown S.E."/>
            <person name="Bonaldo M.F."/>
            <person name="Zhu J."/>
            <person name="Sinkins S.P."/>
            <person name="Hogenkamp D.G."/>
            <person name="Amedeo P."/>
            <person name="Arensburger P."/>
            <person name="Atkinson P.W."/>
            <person name="Bidwell S."/>
            <person name="Biedler J."/>
            <person name="Birney E."/>
            <person name="Bruggner R.V."/>
            <person name="Costas J."/>
            <person name="Coy M.R."/>
            <person name="Crabtree J."/>
            <person name="Crawford M."/>
            <person name="Debruyn B."/>
            <person name="Decaprio D."/>
            <person name="Eiglmeier K."/>
            <person name="Eisenstadt E."/>
            <person name="El-Dorry H."/>
            <person name="Gelbart W.M."/>
            <person name="Gomes S.L."/>
            <person name="Hammond M."/>
            <person name="Hannick L.I."/>
            <person name="Hogan J.R."/>
            <person name="Holmes M.H."/>
            <person name="Jaffe D."/>
            <person name="Johnston J.S."/>
            <person name="Kennedy R.C."/>
            <person name="Koo H."/>
            <person name="Kravitz S."/>
            <person name="Kriventseva E.V."/>
            <person name="Kulp D."/>
            <person name="Labutti K."/>
            <person name="Lee E."/>
            <person name="Li S."/>
            <person name="Lovin D.D."/>
            <person name="Mao C."/>
            <person name="Mauceli E."/>
            <person name="Menck C.F."/>
            <person name="Miller J.R."/>
            <person name="Montgomery P."/>
            <person name="Mori A."/>
            <person name="Nascimento A.L."/>
            <person name="Naveira H.F."/>
            <person name="Nusbaum C."/>
            <person name="O'leary S."/>
            <person name="Orvis J."/>
            <person name="Pertea M."/>
            <person name="Quesneville H."/>
            <person name="Reidenbach K.R."/>
            <person name="Rogers Y.H."/>
            <person name="Roth C.W."/>
            <person name="Schneider J.R."/>
            <person name="Schatz M."/>
            <person name="Shumway M."/>
            <person name="Stanke M."/>
            <person name="Stinson E.O."/>
            <person name="Tubio J.M."/>
            <person name="Vanzee J.P."/>
            <person name="Verjovski-Almeida S."/>
            <person name="Werner D."/>
            <person name="White O."/>
            <person name="Wyder S."/>
            <person name="Zeng Q."/>
            <person name="Zhao Q."/>
            <person name="Zhao Y."/>
            <person name="Hill C.A."/>
            <person name="Raikhel A.S."/>
            <person name="Soares M.B."/>
            <person name="Knudson D.L."/>
            <person name="Lee N.H."/>
            <person name="Galagan J."/>
            <person name="Salzberg S.L."/>
            <person name="Paulsen I.T."/>
            <person name="Dimopoulos G."/>
            <person name="Collins F.H."/>
            <person name="Birren B."/>
            <person name="Fraser-Liggett C.M."/>
            <person name="Severson D.W."/>
        </authorList>
    </citation>
    <scope>NUCLEOTIDE SEQUENCE [LARGE SCALE GENOMIC DNA]</scope>
    <source>
        <strain evidence="1">Liverpool</strain>
    </source>
</reference>
<accession>Q17AU3</accession>
<dbReference type="PaxDb" id="7159-AAEL005172-PA"/>
<dbReference type="HOGENOM" id="CLU_2706770_0_0_1"/>
<evidence type="ECO:0000313" key="1">
    <source>
        <dbReference type="EMBL" id="EAT43365.1"/>
    </source>
</evidence>
<gene>
    <name evidence="1" type="ORF">AaeL_AAEL005172</name>
</gene>